<keyword evidence="1 7" id="KW-0596">Phosphopantetheine</keyword>
<name>A0A833L1H8_UNCSA</name>
<dbReference type="Gene3D" id="1.10.1200.10">
    <property type="entry name" value="ACP-like"/>
    <property type="match status" value="1"/>
</dbReference>
<evidence type="ECO:0000256" key="5">
    <source>
        <dbReference type="ARBA" id="ARBA00023098"/>
    </source>
</evidence>
<comment type="subcellular location">
    <subcellularLocation>
        <location evidence="7">Cytoplasm</location>
    </subcellularLocation>
</comment>
<evidence type="ECO:0000256" key="7">
    <source>
        <dbReference type="HAMAP-Rule" id="MF_01217"/>
    </source>
</evidence>
<dbReference type="AlphaFoldDB" id="A0A833L1H8"/>
<dbReference type="PROSITE" id="PS50075">
    <property type="entry name" value="CARRIER"/>
    <property type="match status" value="1"/>
</dbReference>
<comment type="caution">
    <text evidence="9">The sequence shown here is derived from an EMBL/GenBank/DDBJ whole genome shotgun (WGS) entry which is preliminary data.</text>
</comment>
<comment type="function">
    <text evidence="7">Carrier of the growing fatty acid chain in fatty acid biosynthesis.</text>
</comment>
<dbReference type="UniPathway" id="UPA00094"/>
<comment type="pathway">
    <text evidence="7">Lipid metabolism; fatty acid biosynthesis.</text>
</comment>
<organism evidence="9 10">
    <name type="scientific">Candidatus Saganbacteria bacterium</name>
    <dbReference type="NCBI Taxonomy" id="2575572"/>
    <lineage>
        <taxon>Bacteria</taxon>
        <taxon>Bacillati</taxon>
        <taxon>Saganbacteria</taxon>
    </lineage>
</organism>
<dbReference type="PROSITE" id="PS00012">
    <property type="entry name" value="PHOSPHOPANTETHEINE"/>
    <property type="match status" value="1"/>
</dbReference>
<sequence length="80" mass="9048">MERDIKSELEDVLAEVLNIKKDEIRKVNSLQELGIESLTLAELLAEIENKFGIDIPNEDTPKILNLGQAVAYIEQKVNNK</sequence>
<evidence type="ECO:0000256" key="4">
    <source>
        <dbReference type="ARBA" id="ARBA00022832"/>
    </source>
</evidence>
<dbReference type="GO" id="GO:0000036">
    <property type="term" value="F:acyl carrier activity"/>
    <property type="evidence" value="ECO:0007669"/>
    <property type="project" value="UniProtKB-UniRule"/>
</dbReference>
<dbReference type="Proteomes" id="UP000488506">
    <property type="component" value="Unassembled WGS sequence"/>
</dbReference>
<feature type="modified residue" description="O-(pantetheine 4'-phosphoryl)serine" evidence="7">
    <location>
        <position position="37"/>
    </location>
</feature>
<keyword evidence="6 7" id="KW-0275">Fatty acid biosynthesis</keyword>
<evidence type="ECO:0000313" key="9">
    <source>
        <dbReference type="EMBL" id="KAF0134535.1"/>
    </source>
</evidence>
<dbReference type="InterPro" id="IPR003231">
    <property type="entry name" value="ACP"/>
</dbReference>
<dbReference type="SUPFAM" id="SSF47336">
    <property type="entry name" value="ACP-like"/>
    <property type="match status" value="1"/>
</dbReference>
<accession>A0A833L1H8</accession>
<dbReference type="Pfam" id="PF00550">
    <property type="entry name" value="PP-binding"/>
    <property type="match status" value="1"/>
</dbReference>
<keyword evidence="3 7" id="KW-0597">Phosphoprotein</keyword>
<evidence type="ECO:0000256" key="6">
    <source>
        <dbReference type="ARBA" id="ARBA00023160"/>
    </source>
</evidence>
<dbReference type="InterPro" id="IPR009081">
    <property type="entry name" value="PP-bd_ACP"/>
</dbReference>
<dbReference type="InterPro" id="IPR036736">
    <property type="entry name" value="ACP-like_sf"/>
</dbReference>
<evidence type="ECO:0000256" key="1">
    <source>
        <dbReference type="ARBA" id="ARBA00022450"/>
    </source>
</evidence>
<protein>
    <recommendedName>
        <fullName evidence="7">Acyl carrier protein</fullName>
        <shortName evidence="7">ACP</shortName>
    </recommendedName>
</protein>
<keyword evidence="4 7" id="KW-0276">Fatty acid metabolism</keyword>
<evidence type="ECO:0000256" key="3">
    <source>
        <dbReference type="ARBA" id="ARBA00022553"/>
    </source>
</evidence>
<proteinExistence type="inferred from homology"/>
<reference evidence="9 10" key="1">
    <citation type="submission" date="2019-12" db="EMBL/GenBank/DDBJ databases">
        <authorList>
            <person name="Wolfe R."/>
            <person name="Danczak R."/>
            <person name="Wilkins M."/>
        </authorList>
    </citation>
    <scope>NUCLEOTIDE SEQUENCE [LARGE SCALE GENOMIC DNA]</scope>
    <source>
        <strain evidence="9">X2_MaxBin.013</strain>
    </source>
</reference>
<evidence type="ECO:0000313" key="10">
    <source>
        <dbReference type="Proteomes" id="UP000488506"/>
    </source>
</evidence>
<dbReference type="GO" id="GO:0005737">
    <property type="term" value="C:cytoplasm"/>
    <property type="evidence" value="ECO:0007669"/>
    <property type="project" value="UniProtKB-SubCell"/>
</dbReference>
<gene>
    <name evidence="7" type="primary">acpP</name>
    <name evidence="9" type="ORF">FD145_553</name>
</gene>
<comment type="similarity">
    <text evidence="7">Belongs to the acyl carrier protein (ACP) family.</text>
</comment>
<evidence type="ECO:0000256" key="2">
    <source>
        <dbReference type="ARBA" id="ARBA00022516"/>
    </source>
</evidence>
<comment type="PTM">
    <text evidence="7">4'-phosphopantetheine is transferred from CoA to a specific serine of apo-ACP by AcpS. This modification is essential for activity because fatty acids are bound in thioester linkage to the sulfhydryl of the prosthetic group.</text>
</comment>
<keyword evidence="2 7" id="KW-0444">Lipid biosynthesis</keyword>
<keyword evidence="7" id="KW-0963">Cytoplasm</keyword>
<feature type="domain" description="Carrier" evidence="8">
    <location>
        <begin position="1"/>
        <end position="77"/>
    </location>
</feature>
<dbReference type="InterPro" id="IPR006162">
    <property type="entry name" value="Ppantetheine_attach_site"/>
</dbReference>
<evidence type="ECO:0000259" key="8">
    <source>
        <dbReference type="PROSITE" id="PS50075"/>
    </source>
</evidence>
<keyword evidence="5 7" id="KW-0443">Lipid metabolism</keyword>
<dbReference type="HAMAP" id="MF_01217">
    <property type="entry name" value="Acyl_carrier"/>
    <property type="match status" value="1"/>
</dbReference>
<dbReference type="EMBL" id="WPAF01000007">
    <property type="protein sequence ID" value="KAF0134535.1"/>
    <property type="molecule type" value="Genomic_DNA"/>
</dbReference>